<evidence type="ECO:0000256" key="1">
    <source>
        <dbReference type="ARBA" id="ARBA00004141"/>
    </source>
</evidence>
<accession>A0A9P0AHS4</accession>
<evidence type="ECO:0000313" key="8">
    <source>
        <dbReference type="EMBL" id="CAH0390787.1"/>
    </source>
</evidence>
<feature type="transmembrane region" description="Helical" evidence="6">
    <location>
        <begin position="315"/>
        <end position="336"/>
    </location>
</feature>
<feature type="compositionally biased region" description="Polar residues" evidence="5">
    <location>
        <begin position="1"/>
        <end position="10"/>
    </location>
</feature>
<sequence>MRFNKNSDSQAAIDVEGSDSVTNNSDDYEPHDQLPPAKSASYIESLFILIKATLGTGILGMPRAFYTAGYVLGAVGTLFAGILTTGSMILIGKSEHELCRRKRIPRMTYPETMEAAFELGPGCLRRFKGTARFLTTTAIVMLEFGTDCAYAIFIAVNIKEICEQHFSPAPLRFYLLCLLGPLIVMCWVRNLKYLAPGSTLGSFCAVGCVAAVYYYIFSQPMTLEGKKAVGSVRDFSLFFGQVLFALGAFGVVVPLKNKMTRPAQYGSVCGVVNAATIPDIFLYIIIGVFGYLAYGENTQNPITLNMPQTGIVGDLIRILLACSIFTTYPLCNYVVIEQLWHKNLRLWLGDVKNPHQWEYAFRTVVTCANVLFCIVVPSLELVMSLVGSLMVPALGLWFPAIMYTLTFWNEYRGVKFALFLLTSIVLTLTGMFALVVSLSTTLTEIYETVL</sequence>
<feature type="transmembrane region" description="Helical" evidence="6">
    <location>
        <begin position="385"/>
        <end position="405"/>
    </location>
</feature>
<organism evidence="8 9">
    <name type="scientific">Bemisia tabaci</name>
    <name type="common">Sweetpotato whitefly</name>
    <name type="synonym">Aleurodes tabaci</name>
    <dbReference type="NCBI Taxonomy" id="7038"/>
    <lineage>
        <taxon>Eukaryota</taxon>
        <taxon>Metazoa</taxon>
        <taxon>Ecdysozoa</taxon>
        <taxon>Arthropoda</taxon>
        <taxon>Hexapoda</taxon>
        <taxon>Insecta</taxon>
        <taxon>Pterygota</taxon>
        <taxon>Neoptera</taxon>
        <taxon>Paraneoptera</taxon>
        <taxon>Hemiptera</taxon>
        <taxon>Sternorrhyncha</taxon>
        <taxon>Aleyrodoidea</taxon>
        <taxon>Aleyrodidae</taxon>
        <taxon>Aleyrodinae</taxon>
        <taxon>Bemisia</taxon>
    </lineage>
</organism>
<evidence type="ECO:0000256" key="3">
    <source>
        <dbReference type="ARBA" id="ARBA00022989"/>
    </source>
</evidence>
<feature type="domain" description="Amino acid transporter transmembrane" evidence="7">
    <location>
        <begin position="39"/>
        <end position="438"/>
    </location>
</feature>
<dbReference type="EMBL" id="OU963866">
    <property type="protein sequence ID" value="CAH0390787.1"/>
    <property type="molecule type" value="Genomic_DNA"/>
</dbReference>
<name>A0A9P0AHS4_BEMTA</name>
<feature type="transmembrane region" description="Helical" evidence="6">
    <location>
        <begin position="267"/>
        <end position="295"/>
    </location>
</feature>
<gene>
    <name evidence="8" type="ORF">BEMITA_LOCUS9481</name>
</gene>
<proteinExistence type="predicted"/>
<comment type="subcellular location">
    <subcellularLocation>
        <location evidence="1">Membrane</location>
        <topology evidence="1">Multi-pass membrane protein</topology>
    </subcellularLocation>
</comment>
<evidence type="ECO:0000259" key="7">
    <source>
        <dbReference type="Pfam" id="PF01490"/>
    </source>
</evidence>
<feature type="transmembrane region" description="Helical" evidence="6">
    <location>
        <begin position="237"/>
        <end position="255"/>
    </location>
</feature>
<keyword evidence="9" id="KW-1185">Reference proteome</keyword>
<evidence type="ECO:0000256" key="5">
    <source>
        <dbReference type="SAM" id="MobiDB-lite"/>
    </source>
</evidence>
<evidence type="ECO:0000256" key="6">
    <source>
        <dbReference type="SAM" id="Phobius"/>
    </source>
</evidence>
<dbReference type="AlphaFoldDB" id="A0A9P0AHS4"/>
<dbReference type="Pfam" id="PF01490">
    <property type="entry name" value="Aa_trans"/>
    <property type="match status" value="1"/>
</dbReference>
<evidence type="ECO:0000256" key="4">
    <source>
        <dbReference type="ARBA" id="ARBA00023136"/>
    </source>
</evidence>
<keyword evidence="4 6" id="KW-0472">Membrane</keyword>
<dbReference type="PANTHER" id="PTHR22950:SF680">
    <property type="entry name" value="PROTON-COUPLED AMINO ACID TRANSPORTER 4-LIKE PROTEIN"/>
    <property type="match status" value="1"/>
</dbReference>
<feature type="transmembrane region" description="Helical" evidence="6">
    <location>
        <begin position="417"/>
        <end position="438"/>
    </location>
</feature>
<feature type="transmembrane region" description="Helical" evidence="6">
    <location>
        <begin position="133"/>
        <end position="156"/>
    </location>
</feature>
<dbReference type="PANTHER" id="PTHR22950">
    <property type="entry name" value="AMINO ACID TRANSPORTER"/>
    <property type="match status" value="1"/>
</dbReference>
<evidence type="ECO:0000256" key="2">
    <source>
        <dbReference type="ARBA" id="ARBA00022692"/>
    </source>
</evidence>
<dbReference type="GO" id="GO:0005774">
    <property type="term" value="C:vacuolar membrane"/>
    <property type="evidence" value="ECO:0007669"/>
    <property type="project" value="TreeGrafter"/>
</dbReference>
<keyword evidence="2 6" id="KW-0812">Transmembrane</keyword>
<feature type="transmembrane region" description="Helical" evidence="6">
    <location>
        <begin position="171"/>
        <end position="188"/>
    </location>
</feature>
<keyword evidence="3 6" id="KW-1133">Transmembrane helix</keyword>
<dbReference type="Proteomes" id="UP001152759">
    <property type="component" value="Chromosome 5"/>
</dbReference>
<feature type="region of interest" description="Disordered" evidence="5">
    <location>
        <begin position="1"/>
        <end position="36"/>
    </location>
</feature>
<reference evidence="8" key="1">
    <citation type="submission" date="2021-12" db="EMBL/GenBank/DDBJ databases">
        <authorList>
            <person name="King R."/>
        </authorList>
    </citation>
    <scope>NUCLEOTIDE SEQUENCE</scope>
</reference>
<feature type="transmembrane region" description="Helical" evidence="6">
    <location>
        <begin position="46"/>
        <end position="65"/>
    </location>
</feature>
<dbReference type="InterPro" id="IPR013057">
    <property type="entry name" value="AA_transpt_TM"/>
</dbReference>
<feature type="transmembrane region" description="Helical" evidence="6">
    <location>
        <begin position="200"/>
        <end position="217"/>
    </location>
</feature>
<feature type="transmembrane region" description="Helical" evidence="6">
    <location>
        <begin position="71"/>
        <end position="92"/>
    </location>
</feature>
<evidence type="ECO:0000313" key="9">
    <source>
        <dbReference type="Proteomes" id="UP001152759"/>
    </source>
</evidence>
<protein>
    <recommendedName>
        <fullName evidence="7">Amino acid transporter transmembrane domain-containing protein</fullName>
    </recommendedName>
</protein>
<dbReference type="GO" id="GO:0015179">
    <property type="term" value="F:L-amino acid transmembrane transporter activity"/>
    <property type="evidence" value="ECO:0007669"/>
    <property type="project" value="TreeGrafter"/>
</dbReference>